<accession>A0A2W1BBB7</accession>
<sequence length="132" mass="14898">SISLSTFLKRLALTVSEARAAQRCVRLELSTAGVSQTWRLKAQIVGHQMGDSSGRYTNDDEQIEDWLDELEEHEFSDFHVLVEDPNYVEENGQQDENEDLEDQNTQSSENVFNSEDEEPLSSLVCGDQDGSN</sequence>
<keyword evidence="3" id="KW-1185">Reference proteome</keyword>
<evidence type="ECO:0000256" key="1">
    <source>
        <dbReference type="SAM" id="MobiDB-lite"/>
    </source>
</evidence>
<organism evidence="2 3">
    <name type="scientific">Helicoverpa armigera</name>
    <name type="common">Cotton bollworm</name>
    <name type="synonym">Heliothis armigera</name>
    <dbReference type="NCBI Taxonomy" id="29058"/>
    <lineage>
        <taxon>Eukaryota</taxon>
        <taxon>Metazoa</taxon>
        <taxon>Ecdysozoa</taxon>
        <taxon>Arthropoda</taxon>
        <taxon>Hexapoda</taxon>
        <taxon>Insecta</taxon>
        <taxon>Pterygota</taxon>
        <taxon>Neoptera</taxon>
        <taxon>Endopterygota</taxon>
        <taxon>Lepidoptera</taxon>
        <taxon>Glossata</taxon>
        <taxon>Ditrysia</taxon>
        <taxon>Noctuoidea</taxon>
        <taxon>Noctuidae</taxon>
        <taxon>Heliothinae</taxon>
        <taxon>Helicoverpa</taxon>
    </lineage>
</organism>
<dbReference type="Proteomes" id="UP000249218">
    <property type="component" value="Unassembled WGS sequence"/>
</dbReference>
<feature type="non-terminal residue" evidence="2">
    <location>
        <position position="1"/>
    </location>
</feature>
<feature type="region of interest" description="Disordered" evidence="1">
    <location>
        <begin position="86"/>
        <end position="132"/>
    </location>
</feature>
<dbReference type="AlphaFoldDB" id="A0A2W1BBB7"/>
<feature type="compositionally biased region" description="Acidic residues" evidence="1">
    <location>
        <begin position="92"/>
        <end position="102"/>
    </location>
</feature>
<evidence type="ECO:0000313" key="3">
    <source>
        <dbReference type="Proteomes" id="UP000249218"/>
    </source>
</evidence>
<proteinExistence type="predicted"/>
<reference evidence="2 3" key="1">
    <citation type="journal article" date="2017" name="BMC Biol.">
        <title>Genomic innovations, transcriptional plasticity and gene loss underlying the evolution and divergence of two highly polyphagous and invasive Helicoverpa pest species.</title>
        <authorList>
            <person name="Pearce S.L."/>
            <person name="Clarke D.F."/>
            <person name="East P.D."/>
            <person name="Elfekih S."/>
            <person name="Gordon K.H."/>
            <person name="Jermiin L.S."/>
            <person name="McGaughran A."/>
            <person name="Oakeshott J.G."/>
            <person name="Papanikolaou A."/>
            <person name="Perera O.P."/>
            <person name="Rane R.V."/>
            <person name="Richards S."/>
            <person name="Tay W.T."/>
            <person name="Walsh T.K."/>
            <person name="Anderson A."/>
            <person name="Anderson C.J."/>
            <person name="Asgari S."/>
            <person name="Board P.G."/>
            <person name="Bretschneider A."/>
            <person name="Campbell P.M."/>
            <person name="Chertemps T."/>
            <person name="Christeller J.T."/>
            <person name="Coppin C.W."/>
            <person name="Downes S.J."/>
            <person name="Duan G."/>
            <person name="Farnsworth C.A."/>
            <person name="Good R.T."/>
            <person name="Han L.B."/>
            <person name="Han Y.C."/>
            <person name="Hatje K."/>
            <person name="Horne I."/>
            <person name="Huang Y.P."/>
            <person name="Hughes D.S."/>
            <person name="Jacquin-Joly E."/>
            <person name="James W."/>
            <person name="Jhangiani S."/>
            <person name="Kollmar M."/>
            <person name="Kuwar S.S."/>
            <person name="Li S."/>
            <person name="Liu N.Y."/>
            <person name="Maibeche M.T."/>
            <person name="Miller J.R."/>
            <person name="Montagne N."/>
            <person name="Perry T."/>
            <person name="Qu J."/>
            <person name="Song S.V."/>
            <person name="Sutton G.G."/>
            <person name="Vogel H."/>
            <person name="Walenz B.P."/>
            <person name="Xu W."/>
            <person name="Zhang H.J."/>
            <person name="Zou Z."/>
            <person name="Batterham P."/>
            <person name="Edwards O.R."/>
            <person name="Feyereisen R."/>
            <person name="Gibbs R.A."/>
            <person name="Heckel D.G."/>
            <person name="McGrath A."/>
            <person name="Robin C."/>
            <person name="Scherer S.E."/>
            <person name="Worley K.C."/>
            <person name="Wu Y.D."/>
        </authorList>
    </citation>
    <scope>NUCLEOTIDE SEQUENCE [LARGE SCALE GENOMIC DNA]</scope>
    <source>
        <strain evidence="2">Harm_GR_Male_#8</strain>
        <tissue evidence="2">Whole organism</tissue>
    </source>
</reference>
<feature type="compositionally biased region" description="Polar residues" evidence="1">
    <location>
        <begin position="103"/>
        <end position="113"/>
    </location>
</feature>
<name>A0A2W1BBB7_HELAM</name>
<dbReference type="EMBL" id="KZ150730">
    <property type="protein sequence ID" value="PZC70356.1"/>
    <property type="molecule type" value="Genomic_DNA"/>
</dbReference>
<evidence type="ECO:0000313" key="2">
    <source>
        <dbReference type="EMBL" id="PZC70356.1"/>
    </source>
</evidence>
<gene>
    <name evidence="2" type="primary">HaOG202636</name>
    <name evidence="2" type="ORF">B5X24_HaOG202636</name>
</gene>
<protein>
    <submittedName>
        <fullName evidence="2">Uncharacterized protein</fullName>
    </submittedName>
</protein>